<feature type="compositionally biased region" description="Polar residues" evidence="9">
    <location>
        <begin position="464"/>
        <end position="477"/>
    </location>
</feature>
<keyword evidence="3 8" id="KW-0245">EGF-like domain</keyword>
<name>A0AAV4HPA8_9GAST</name>
<evidence type="ECO:0000256" key="2">
    <source>
        <dbReference type="ARBA" id="ARBA00022525"/>
    </source>
</evidence>
<dbReference type="Pfam" id="PF00008">
    <property type="entry name" value="EGF"/>
    <property type="match status" value="1"/>
</dbReference>
<dbReference type="SMART" id="SM00181">
    <property type="entry name" value="EGF"/>
    <property type="match status" value="5"/>
</dbReference>
<evidence type="ECO:0000256" key="7">
    <source>
        <dbReference type="ARBA" id="ARBA00023319"/>
    </source>
</evidence>
<feature type="domain" description="EGF-like" evidence="11">
    <location>
        <begin position="353"/>
        <end position="392"/>
    </location>
</feature>
<comment type="caution">
    <text evidence="13">The sequence shown here is derived from an EMBL/GenBank/DDBJ whole genome shotgun (WGS) entry which is preliminary data.</text>
</comment>
<comment type="caution">
    <text evidence="8">Lacks conserved residue(s) required for the propagation of feature annotation.</text>
</comment>
<evidence type="ECO:0000313" key="13">
    <source>
        <dbReference type="EMBL" id="GFS00003.1"/>
    </source>
</evidence>
<dbReference type="SUPFAM" id="SSF57196">
    <property type="entry name" value="EGF/Laminin"/>
    <property type="match status" value="5"/>
</dbReference>
<evidence type="ECO:0000259" key="12">
    <source>
        <dbReference type="PROSITE" id="PS50835"/>
    </source>
</evidence>
<evidence type="ECO:0000256" key="3">
    <source>
        <dbReference type="ARBA" id="ARBA00022536"/>
    </source>
</evidence>
<keyword evidence="14" id="KW-1185">Reference proteome</keyword>
<dbReference type="CDD" id="cd00054">
    <property type="entry name" value="EGF_CA"/>
    <property type="match status" value="3"/>
</dbReference>
<dbReference type="PANTHER" id="PTHR10740">
    <property type="entry name" value="TRANSFORMING GROWTH FACTOR ALPHA"/>
    <property type="match status" value="1"/>
</dbReference>
<feature type="disulfide bond" evidence="8">
    <location>
        <begin position="538"/>
        <end position="547"/>
    </location>
</feature>
<evidence type="ECO:0000256" key="10">
    <source>
        <dbReference type="SAM" id="SignalP"/>
    </source>
</evidence>
<dbReference type="Gene3D" id="2.40.50.120">
    <property type="match status" value="1"/>
</dbReference>
<dbReference type="GO" id="GO:0008284">
    <property type="term" value="P:positive regulation of cell population proliferation"/>
    <property type="evidence" value="ECO:0007669"/>
    <property type="project" value="TreeGrafter"/>
</dbReference>
<dbReference type="InterPro" id="IPR036179">
    <property type="entry name" value="Ig-like_dom_sf"/>
</dbReference>
<feature type="chain" id="PRO_5043595943" evidence="10">
    <location>
        <begin position="34"/>
        <end position="745"/>
    </location>
</feature>
<feature type="domain" description="EGF-like" evidence="11">
    <location>
        <begin position="288"/>
        <end position="326"/>
    </location>
</feature>
<feature type="domain" description="EGF-like" evidence="11">
    <location>
        <begin position="507"/>
        <end position="548"/>
    </location>
</feature>
<dbReference type="PROSITE" id="PS00022">
    <property type="entry name" value="EGF_1"/>
    <property type="match status" value="5"/>
</dbReference>
<feature type="disulfide bond" evidence="8">
    <location>
        <begin position="616"/>
        <end position="633"/>
    </location>
</feature>
<dbReference type="AlphaFoldDB" id="A0AAV4HPA8"/>
<dbReference type="InterPro" id="IPR013098">
    <property type="entry name" value="Ig_I-set"/>
</dbReference>
<reference evidence="13 14" key="1">
    <citation type="journal article" date="2021" name="Elife">
        <title>Chloroplast acquisition without the gene transfer in kleptoplastic sea slugs, Plakobranchus ocellatus.</title>
        <authorList>
            <person name="Maeda T."/>
            <person name="Takahashi S."/>
            <person name="Yoshida T."/>
            <person name="Shimamura S."/>
            <person name="Takaki Y."/>
            <person name="Nagai Y."/>
            <person name="Toyoda A."/>
            <person name="Suzuki Y."/>
            <person name="Arimoto A."/>
            <person name="Ishii H."/>
            <person name="Satoh N."/>
            <person name="Nishiyama T."/>
            <person name="Hasebe M."/>
            <person name="Maruyama T."/>
            <person name="Minagawa J."/>
            <person name="Obokata J."/>
            <person name="Shigenobu S."/>
        </authorList>
    </citation>
    <scope>NUCLEOTIDE SEQUENCE [LARGE SCALE GENOMIC DNA]</scope>
</reference>
<dbReference type="InterPro" id="IPR000742">
    <property type="entry name" value="EGF"/>
</dbReference>
<keyword evidence="6 8" id="KW-1015">Disulfide bond</keyword>
<comment type="subcellular location">
    <subcellularLocation>
        <location evidence="1">Secreted</location>
    </subcellularLocation>
</comment>
<dbReference type="GO" id="GO:0005576">
    <property type="term" value="C:extracellular region"/>
    <property type="evidence" value="ECO:0007669"/>
    <property type="project" value="UniProtKB-SubCell"/>
</dbReference>
<dbReference type="EMBL" id="BMAT01005807">
    <property type="protein sequence ID" value="GFS00003.1"/>
    <property type="molecule type" value="Genomic_DNA"/>
</dbReference>
<feature type="disulfide bond" evidence="8">
    <location>
        <begin position="297"/>
        <end position="314"/>
    </location>
</feature>
<feature type="region of interest" description="Disordered" evidence="9">
    <location>
        <begin position="447"/>
        <end position="484"/>
    </location>
</feature>
<evidence type="ECO:0000256" key="5">
    <source>
        <dbReference type="ARBA" id="ARBA00022737"/>
    </source>
</evidence>
<feature type="disulfide bond" evidence="8">
    <location>
        <begin position="519"/>
        <end position="536"/>
    </location>
</feature>
<dbReference type="Pfam" id="PF07679">
    <property type="entry name" value="I-set"/>
    <property type="match status" value="1"/>
</dbReference>
<dbReference type="FunFam" id="2.60.40.10:FF:000031">
    <property type="entry name" value="Myosin-binding protein C, slow type"/>
    <property type="match status" value="1"/>
</dbReference>
<dbReference type="SMART" id="SM00409">
    <property type="entry name" value="IG"/>
    <property type="match status" value="1"/>
</dbReference>
<dbReference type="InterPro" id="IPR013783">
    <property type="entry name" value="Ig-like_fold"/>
</dbReference>
<feature type="compositionally biased region" description="Polar residues" evidence="9">
    <location>
        <begin position="447"/>
        <end position="457"/>
    </location>
</feature>
<feature type="disulfide bond" evidence="8">
    <location>
        <begin position="382"/>
        <end position="391"/>
    </location>
</feature>
<feature type="region of interest" description="Disordered" evidence="9">
    <location>
        <begin position="650"/>
        <end position="683"/>
    </location>
</feature>
<feature type="domain" description="Ig-like" evidence="12">
    <location>
        <begin position="167"/>
        <end position="271"/>
    </location>
</feature>
<feature type="disulfide bond" evidence="8">
    <location>
        <begin position="713"/>
        <end position="730"/>
    </location>
</feature>
<dbReference type="PROSITE" id="PS50835">
    <property type="entry name" value="IG_LIKE"/>
    <property type="match status" value="1"/>
</dbReference>
<dbReference type="InterPro" id="IPR008993">
    <property type="entry name" value="TIMP-like_OB-fold"/>
</dbReference>
<gene>
    <name evidence="13" type="ORF">ElyMa_002805500</name>
</gene>
<dbReference type="SUPFAM" id="SSF48726">
    <property type="entry name" value="Immunoglobulin"/>
    <property type="match status" value="1"/>
</dbReference>
<dbReference type="InterPro" id="IPR003599">
    <property type="entry name" value="Ig_sub"/>
</dbReference>
<accession>A0AAV4HPA8</accession>
<dbReference type="PROSITE" id="PS50026">
    <property type="entry name" value="EGF_3"/>
    <property type="match status" value="5"/>
</dbReference>
<organism evidence="13 14">
    <name type="scientific">Elysia marginata</name>
    <dbReference type="NCBI Taxonomy" id="1093978"/>
    <lineage>
        <taxon>Eukaryota</taxon>
        <taxon>Metazoa</taxon>
        <taxon>Spiralia</taxon>
        <taxon>Lophotrochozoa</taxon>
        <taxon>Mollusca</taxon>
        <taxon>Gastropoda</taxon>
        <taxon>Heterobranchia</taxon>
        <taxon>Euthyneura</taxon>
        <taxon>Panpulmonata</taxon>
        <taxon>Sacoglossa</taxon>
        <taxon>Placobranchoidea</taxon>
        <taxon>Plakobranchidae</taxon>
        <taxon>Elysia</taxon>
    </lineage>
</organism>
<keyword evidence="2" id="KW-0964">Secreted</keyword>
<keyword evidence="4 10" id="KW-0732">Signal</keyword>
<protein>
    <submittedName>
        <fullName evidence="13">Neuregulin 2b</fullName>
    </submittedName>
</protein>
<evidence type="ECO:0000256" key="4">
    <source>
        <dbReference type="ARBA" id="ARBA00022729"/>
    </source>
</evidence>
<dbReference type="Gene3D" id="2.60.40.10">
    <property type="entry name" value="Immunoglobulins"/>
    <property type="match status" value="1"/>
</dbReference>
<feature type="disulfide bond" evidence="8">
    <location>
        <begin position="363"/>
        <end position="380"/>
    </location>
</feature>
<feature type="compositionally biased region" description="Low complexity" evidence="9">
    <location>
        <begin position="650"/>
        <end position="667"/>
    </location>
</feature>
<proteinExistence type="predicted"/>
<sequence>MAFTTDILKKAGFAAAPWSLLLHLSLVVMRGAADECGTKFIDPSSSTVLAQIVVQGKVDSMMPAPHHSRTHSANVTIGKVYKGMDVLKGMGIPAQGNVMVDKFGPETDPNECIADMSAMTAEEELLFFLRPSSSHGVLQITALPLPAEHSLRETVEDSLCDSCVSPPEIQRVMCRQCAHAPVITKGKARKVRLGQRARLGCYARGKPSPSFSWTKAGVPINSRSPGITIRTTNTSSILIIRKTANLHRGQYTCTVENGIGQSKRELLLQVTKRASTPKPKYNVRNAPDKRVCDRVVCLNGGTCYYSPSLDLSFCKCTDGFEGVKCENDISGPEAAEATIATPTNATSAIRPRKMIQCELPSFCLNGGTCFYMSSIEKEVCKCSKGFSGDRCEQYIFKLNKFIDSNGNGEVKMVHQTPTTAIGTTPPPGHNKSRTLVTEQVLVSSTSSLGMPVTSTETPGREETFTVSPTSYSGSTLSPRLESSKYHTNVDDEALKIIRSRIANNDQQTTECSFAFSDFCLNGGTCTYFLPLSVAVCICPTGFTGKKCQTSYPEEAASSSKIHSVALENQKKRVSPTGEAKRITTQTIKLTKNQAARRRHSIFNNADHVACASTNTCRNGATCYYSITMARTFCVCPEGFEGSRCEKQLSSGRSSLSSERQQEDQLSLKVKKVSSSDESSSGVDGIDDEALKEIISRLKNSRLKARRCKSKGYCLNKGKCRYIHKLDLQVCLCRAGYTGKRCEHSK</sequence>
<dbReference type="GO" id="GO:0007173">
    <property type="term" value="P:epidermal growth factor receptor signaling pathway"/>
    <property type="evidence" value="ECO:0007669"/>
    <property type="project" value="TreeGrafter"/>
</dbReference>
<evidence type="ECO:0000256" key="9">
    <source>
        <dbReference type="SAM" id="MobiDB-lite"/>
    </source>
</evidence>
<feature type="disulfide bond" evidence="8">
    <location>
        <begin position="635"/>
        <end position="644"/>
    </location>
</feature>
<dbReference type="SUPFAM" id="SSF50242">
    <property type="entry name" value="TIMP-like"/>
    <property type="match status" value="1"/>
</dbReference>
<evidence type="ECO:0000256" key="1">
    <source>
        <dbReference type="ARBA" id="ARBA00004613"/>
    </source>
</evidence>
<evidence type="ECO:0000256" key="6">
    <source>
        <dbReference type="ARBA" id="ARBA00023157"/>
    </source>
</evidence>
<evidence type="ECO:0000313" key="14">
    <source>
        <dbReference type="Proteomes" id="UP000762676"/>
    </source>
</evidence>
<evidence type="ECO:0000256" key="8">
    <source>
        <dbReference type="PROSITE-ProRule" id="PRU00076"/>
    </source>
</evidence>
<dbReference type="Proteomes" id="UP000762676">
    <property type="component" value="Unassembled WGS sequence"/>
</dbReference>
<dbReference type="PROSITE" id="PS01186">
    <property type="entry name" value="EGF_2"/>
    <property type="match status" value="5"/>
</dbReference>
<evidence type="ECO:0000259" key="11">
    <source>
        <dbReference type="PROSITE" id="PS50026"/>
    </source>
</evidence>
<dbReference type="GO" id="GO:0045840">
    <property type="term" value="P:positive regulation of mitotic nuclear division"/>
    <property type="evidence" value="ECO:0007669"/>
    <property type="project" value="TreeGrafter"/>
</dbReference>
<dbReference type="SMART" id="SM00408">
    <property type="entry name" value="IGc2"/>
    <property type="match status" value="1"/>
</dbReference>
<feature type="domain" description="EGF-like" evidence="11">
    <location>
        <begin position="703"/>
        <end position="742"/>
    </location>
</feature>
<feature type="disulfide bond" evidence="8">
    <location>
        <begin position="316"/>
        <end position="325"/>
    </location>
</feature>
<dbReference type="PANTHER" id="PTHR10740:SF14">
    <property type="entry name" value="EGF-LIKE DOMAIN-CONTAINING PROTEIN"/>
    <property type="match status" value="1"/>
</dbReference>
<dbReference type="InterPro" id="IPR003598">
    <property type="entry name" value="Ig_sub2"/>
</dbReference>
<keyword evidence="5" id="KW-0677">Repeat</keyword>
<dbReference type="Gene3D" id="2.10.25.10">
    <property type="entry name" value="Laminin"/>
    <property type="match status" value="5"/>
</dbReference>
<feature type="domain" description="EGF-like" evidence="11">
    <location>
        <begin position="606"/>
        <end position="645"/>
    </location>
</feature>
<dbReference type="InterPro" id="IPR007110">
    <property type="entry name" value="Ig-like_dom"/>
</dbReference>
<feature type="disulfide bond" evidence="8">
    <location>
        <begin position="732"/>
        <end position="741"/>
    </location>
</feature>
<keyword evidence="7" id="KW-0393">Immunoglobulin domain</keyword>
<feature type="signal peptide" evidence="10">
    <location>
        <begin position="1"/>
        <end position="33"/>
    </location>
</feature>